<dbReference type="Proteomes" id="UP000000763">
    <property type="component" value="Chromosome 9"/>
</dbReference>
<evidence type="ECO:0000313" key="3">
    <source>
        <dbReference type="Proteomes" id="UP000000763"/>
    </source>
</evidence>
<feature type="compositionally biased region" description="Basic and acidic residues" evidence="1">
    <location>
        <begin position="60"/>
        <end position="73"/>
    </location>
</feature>
<protein>
    <submittedName>
        <fullName evidence="2">Uncharacterized protein</fullName>
    </submittedName>
</protein>
<reference evidence="3" key="1">
    <citation type="journal article" date="2005" name="Nature">
        <title>The map-based sequence of the rice genome.</title>
        <authorList>
            <consortium name="International rice genome sequencing project (IRGSP)"/>
            <person name="Matsumoto T."/>
            <person name="Wu J."/>
            <person name="Kanamori H."/>
            <person name="Katayose Y."/>
            <person name="Fujisawa M."/>
            <person name="Namiki N."/>
            <person name="Mizuno H."/>
            <person name="Yamamoto K."/>
            <person name="Antonio B.A."/>
            <person name="Baba T."/>
            <person name="Sakata K."/>
            <person name="Nagamura Y."/>
            <person name="Aoki H."/>
            <person name="Arikawa K."/>
            <person name="Arita K."/>
            <person name="Bito T."/>
            <person name="Chiden Y."/>
            <person name="Fujitsuka N."/>
            <person name="Fukunaka R."/>
            <person name="Hamada M."/>
            <person name="Harada C."/>
            <person name="Hayashi A."/>
            <person name="Hijishita S."/>
            <person name="Honda M."/>
            <person name="Hosokawa S."/>
            <person name="Ichikawa Y."/>
            <person name="Idonuma A."/>
            <person name="Iijima M."/>
            <person name="Ikeda M."/>
            <person name="Ikeno M."/>
            <person name="Ito K."/>
            <person name="Ito S."/>
            <person name="Ito T."/>
            <person name="Ito Y."/>
            <person name="Ito Y."/>
            <person name="Iwabuchi A."/>
            <person name="Kamiya K."/>
            <person name="Karasawa W."/>
            <person name="Kurita K."/>
            <person name="Katagiri S."/>
            <person name="Kikuta A."/>
            <person name="Kobayashi H."/>
            <person name="Kobayashi N."/>
            <person name="Machita K."/>
            <person name="Maehara T."/>
            <person name="Masukawa M."/>
            <person name="Mizubayashi T."/>
            <person name="Mukai Y."/>
            <person name="Nagasaki H."/>
            <person name="Nagata Y."/>
            <person name="Naito S."/>
            <person name="Nakashima M."/>
            <person name="Nakama Y."/>
            <person name="Nakamichi Y."/>
            <person name="Nakamura M."/>
            <person name="Meguro A."/>
            <person name="Negishi M."/>
            <person name="Ohta I."/>
            <person name="Ohta T."/>
            <person name="Okamoto M."/>
            <person name="Ono N."/>
            <person name="Saji S."/>
            <person name="Sakaguchi M."/>
            <person name="Sakai K."/>
            <person name="Shibata M."/>
            <person name="Shimokawa T."/>
            <person name="Song J."/>
            <person name="Takazaki Y."/>
            <person name="Terasawa K."/>
            <person name="Tsugane M."/>
            <person name="Tsuji K."/>
            <person name="Ueda S."/>
            <person name="Waki K."/>
            <person name="Yamagata H."/>
            <person name="Yamamoto M."/>
            <person name="Yamamoto S."/>
            <person name="Yamane H."/>
            <person name="Yoshiki S."/>
            <person name="Yoshihara R."/>
            <person name="Yukawa K."/>
            <person name="Zhong H."/>
            <person name="Yano M."/>
            <person name="Yuan Q."/>
            <person name="Ouyang S."/>
            <person name="Liu J."/>
            <person name="Jones K.M."/>
            <person name="Gansberger K."/>
            <person name="Moffat K."/>
            <person name="Hill J."/>
            <person name="Bera J."/>
            <person name="Fadrosh D."/>
            <person name="Jin S."/>
            <person name="Johri S."/>
            <person name="Kim M."/>
            <person name="Overton L."/>
            <person name="Reardon M."/>
            <person name="Tsitrin T."/>
            <person name="Vuong H."/>
            <person name="Weaver B."/>
            <person name="Ciecko A."/>
            <person name="Tallon L."/>
            <person name="Jackson J."/>
            <person name="Pai G."/>
            <person name="Aken S.V."/>
            <person name="Utterback T."/>
            <person name="Reidmuller S."/>
            <person name="Feldblyum T."/>
            <person name="Hsiao J."/>
            <person name="Zismann V."/>
            <person name="Iobst S."/>
            <person name="de Vazeille A.R."/>
            <person name="Buell C.R."/>
            <person name="Ying K."/>
            <person name="Li Y."/>
            <person name="Lu T."/>
            <person name="Huang Y."/>
            <person name="Zhao Q."/>
            <person name="Feng Q."/>
            <person name="Zhang L."/>
            <person name="Zhu J."/>
            <person name="Weng Q."/>
            <person name="Mu J."/>
            <person name="Lu Y."/>
            <person name="Fan D."/>
            <person name="Liu Y."/>
            <person name="Guan J."/>
            <person name="Zhang Y."/>
            <person name="Yu S."/>
            <person name="Liu X."/>
            <person name="Zhang Y."/>
            <person name="Hong G."/>
            <person name="Han B."/>
            <person name="Choisne N."/>
            <person name="Demange N."/>
            <person name="Orjeda G."/>
            <person name="Samain S."/>
            <person name="Cattolico L."/>
            <person name="Pelletier E."/>
            <person name="Couloux A."/>
            <person name="Segurens B."/>
            <person name="Wincker P."/>
            <person name="D'Hont A."/>
            <person name="Scarpelli C."/>
            <person name="Weissenbach J."/>
            <person name="Salanoubat M."/>
            <person name="Quetier F."/>
            <person name="Yu Y."/>
            <person name="Kim H.R."/>
            <person name="Rambo T."/>
            <person name="Currie J."/>
            <person name="Collura K."/>
            <person name="Luo M."/>
            <person name="Yang T."/>
            <person name="Ammiraju J.S.S."/>
            <person name="Engler F."/>
            <person name="Soderlund C."/>
            <person name="Wing R.A."/>
            <person name="Palmer L.E."/>
            <person name="de la Bastide M."/>
            <person name="Spiegel L."/>
            <person name="Nascimento L."/>
            <person name="Zutavern T."/>
            <person name="O'Shaughnessy A."/>
            <person name="Dike S."/>
            <person name="Dedhia N."/>
            <person name="Preston R."/>
            <person name="Balija V."/>
            <person name="McCombie W.R."/>
            <person name="Chow T."/>
            <person name="Chen H."/>
            <person name="Chung M."/>
            <person name="Chen C."/>
            <person name="Shaw J."/>
            <person name="Wu H."/>
            <person name="Hsiao K."/>
            <person name="Chao Y."/>
            <person name="Chu M."/>
            <person name="Cheng C."/>
            <person name="Hour A."/>
            <person name="Lee P."/>
            <person name="Lin S."/>
            <person name="Lin Y."/>
            <person name="Liou J."/>
            <person name="Liu S."/>
            <person name="Hsing Y."/>
            <person name="Raghuvanshi S."/>
            <person name="Mohanty A."/>
            <person name="Bharti A.K."/>
            <person name="Gaur A."/>
            <person name="Gupta V."/>
            <person name="Kumar D."/>
            <person name="Ravi V."/>
            <person name="Vij S."/>
            <person name="Kapur A."/>
            <person name="Khurana P."/>
            <person name="Khurana P."/>
            <person name="Khurana J.P."/>
            <person name="Tyagi A.K."/>
            <person name="Gaikwad K."/>
            <person name="Singh A."/>
            <person name="Dalal V."/>
            <person name="Srivastava S."/>
            <person name="Dixit A."/>
            <person name="Pal A.K."/>
            <person name="Ghazi I.A."/>
            <person name="Yadav M."/>
            <person name="Pandit A."/>
            <person name="Bhargava A."/>
            <person name="Sureshbabu K."/>
            <person name="Batra K."/>
            <person name="Sharma T.R."/>
            <person name="Mohapatra T."/>
            <person name="Singh N.K."/>
            <person name="Messing J."/>
            <person name="Nelson A.B."/>
            <person name="Fuks G."/>
            <person name="Kavchok S."/>
            <person name="Keizer G."/>
            <person name="Linton E."/>
            <person name="Llaca V."/>
            <person name="Song R."/>
            <person name="Tanyolac B."/>
            <person name="Young S."/>
            <person name="Ho-Il K."/>
            <person name="Hahn J.H."/>
            <person name="Sangsakoo G."/>
            <person name="Vanavichit A."/>
            <person name="de Mattos Luiz.A.T."/>
            <person name="Zimmer P.D."/>
            <person name="Malone G."/>
            <person name="Dellagostin O."/>
            <person name="de Oliveira A.C."/>
            <person name="Bevan M."/>
            <person name="Bancroft I."/>
            <person name="Minx P."/>
            <person name="Cordum H."/>
            <person name="Wilson R."/>
            <person name="Cheng Z."/>
            <person name="Jin W."/>
            <person name="Jiang J."/>
            <person name="Leong S.A."/>
            <person name="Iwama H."/>
            <person name="Gojobori T."/>
            <person name="Itoh T."/>
            <person name="Niimura Y."/>
            <person name="Fujii Y."/>
            <person name="Habara T."/>
            <person name="Sakai H."/>
            <person name="Sato Y."/>
            <person name="Wilson G."/>
            <person name="Kumar K."/>
            <person name="McCouch S."/>
            <person name="Juretic N."/>
            <person name="Hoen D."/>
            <person name="Wright S."/>
            <person name="Bruskiewich R."/>
            <person name="Bureau T."/>
            <person name="Miyao A."/>
            <person name="Hirochika H."/>
            <person name="Nishikawa T."/>
            <person name="Kadowaki K."/>
            <person name="Sugiura M."/>
            <person name="Burr B."/>
            <person name="Sasaki T."/>
        </authorList>
    </citation>
    <scope>NUCLEOTIDE SEQUENCE [LARGE SCALE GENOMIC DNA]</scope>
    <source>
        <strain evidence="3">cv. Nipponbare</strain>
    </source>
</reference>
<gene>
    <name evidence="2" type="primary">OSJNBb0057I13.21</name>
</gene>
<evidence type="ECO:0000256" key="1">
    <source>
        <dbReference type="SAM" id="MobiDB-lite"/>
    </source>
</evidence>
<reference evidence="3" key="2">
    <citation type="journal article" date="2008" name="Nucleic Acids Res.">
        <title>The rice annotation project database (RAP-DB): 2008 update.</title>
        <authorList>
            <consortium name="The rice annotation project (RAP)"/>
        </authorList>
    </citation>
    <scope>GENOME REANNOTATION</scope>
    <source>
        <strain evidence="3">cv. Nipponbare</strain>
    </source>
</reference>
<organism evidence="2 3">
    <name type="scientific">Oryza sativa subsp. japonica</name>
    <name type="common">Rice</name>
    <dbReference type="NCBI Taxonomy" id="39947"/>
    <lineage>
        <taxon>Eukaryota</taxon>
        <taxon>Viridiplantae</taxon>
        <taxon>Streptophyta</taxon>
        <taxon>Embryophyta</taxon>
        <taxon>Tracheophyta</taxon>
        <taxon>Spermatophyta</taxon>
        <taxon>Magnoliopsida</taxon>
        <taxon>Liliopsida</taxon>
        <taxon>Poales</taxon>
        <taxon>Poaceae</taxon>
        <taxon>BOP clade</taxon>
        <taxon>Oryzoideae</taxon>
        <taxon>Oryzeae</taxon>
        <taxon>Oryzinae</taxon>
        <taxon>Oryza</taxon>
        <taxon>Oryza sativa</taxon>
    </lineage>
</organism>
<name>Q6EPI2_ORYSJ</name>
<sequence length="73" mass="7582">MRDPPVSGTGRREEASARGPTVSGTGDGRGGGATWRPNRRPRSTQGAHAAAVRMRQRRKATADGDRPAAESGG</sequence>
<proteinExistence type="predicted"/>
<dbReference type="AlphaFoldDB" id="Q6EPI2"/>
<accession>Q6EPI2</accession>
<feature type="region of interest" description="Disordered" evidence="1">
    <location>
        <begin position="1"/>
        <end position="73"/>
    </location>
</feature>
<dbReference type="EMBL" id="AP005881">
    <property type="protein sequence ID" value="BAD29438.1"/>
    <property type="molecule type" value="Genomic_DNA"/>
</dbReference>
<evidence type="ECO:0000313" key="2">
    <source>
        <dbReference type="EMBL" id="BAD29438.1"/>
    </source>
</evidence>